<feature type="compositionally biased region" description="Polar residues" evidence="10">
    <location>
        <begin position="839"/>
        <end position="849"/>
    </location>
</feature>
<dbReference type="GO" id="GO:0003689">
    <property type="term" value="F:DNA clamp loader activity"/>
    <property type="evidence" value="ECO:0007669"/>
    <property type="project" value="TreeGrafter"/>
</dbReference>
<dbReference type="GO" id="GO:0005663">
    <property type="term" value="C:DNA replication factor C complex"/>
    <property type="evidence" value="ECO:0007669"/>
    <property type="project" value="TreeGrafter"/>
</dbReference>
<feature type="region of interest" description="Disordered" evidence="10">
    <location>
        <begin position="1072"/>
        <end position="1128"/>
    </location>
</feature>
<dbReference type="SUPFAM" id="SSF52540">
    <property type="entry name" value="P-loop containing nucleoside triphosphate hydrolases"/>
    <property type="match status" value="1"/>
</dbReference>
<keyword evidence="7" id="KW-0067">ATP-binding</keyword>
<dbReference type="GO" id="GO:0006281">
    <property type="term" value="P:DNA repair"/>
    <property type="evidence" value="ECO:0007669"/>
    <property type="project" value="TreeGrafter"/>
</dbReference>
<dbReference type="InterPro" id="IPR027417">
    <property type="entry name" value="P-loop_NTPase"/>
</dbReference>
<dbReference type="PANTHER" id="PTHR11669">
    <property type="entry name" value="REPLICATION FACTOR C / DNA POLYMERASE III GAMMA-TAU SUBUNIT"/>
    <property type="match status" value="1"/>
</dbReference>
<feature type="region of interest" description="Disordered" evidence="10">
    <location>
        <begin position="1182"/>
        <end position="1215"/>
    </location>
</feature>
<dbReference type="EMBL" id="CM035414">
    <property type="protein sequence ID" value="KAH7429962.1"/>
    <property type="molecule type" value="Genomic_DNA"/>
</dbReference>
<dbReference type="CDD" id="cd18137">
    <property type="entry name" value="HLD_clamp_pol_III_gamma_tau"/>
    <property type="match status" value="1"/>
</dbReference>
<evidence type="ECO:0000256" key="5">
    <source>
        <dbReference type="ARBA" id="ARBA00022741"/>
    </source>
</evidence>
<dbReference type="OrthoDB" id="1899087at2759"/>
<feature type="region of interest" description="Disordered" evidence="10">
    <location>
        <begin position="839"/>
        <end position="896"/>
    </location>
</feature>
<dbReference type="Gene3D" id="1.10.8.60">
    <property type="match status" value="1"/>
</dbReference>
<keyword evidence="13" id="KW-1185">Reference proteome</keyword>
<evidence type="ECO:0000256" key="2">
    <source>
        <dbReference type="ARBA" id="ARBA00012417"/>
    </source>
</evidence>
<sequence>MEDRLSSVKVPRTAHSKKFITSLEDVSVLPTAASSTSSRLSSGRASHPHHELEIVPQERSFHRRKGISHCDSDNEPGLCPSDELGGKNLQYTHAGKDWRSRKWMGSNDPTVLNDRRYEPRNRHHRRRHQQNSASMEESISRLRQDAIRLDKESRLLLRRNSPLPGGWFSELEGISERRRRGSYAGHRSLTQSKKDKVGSRSRRRATQHVLDMHSKKKLTRKEFHQRSKGGAEFVSALQLLGESIHSSKAFSLQTLEEYLREKAAAKRLQNDENARATEANSSPPKPSLNIGVSKAERTHSLARKRGPMKPIRTPVECEAASICESEEGTNEEVYAIEPASGKSWRWMDTQHANREDGAASCFPTMPRARIGRRVLIKHQMKGRDKYNSDASFTTLDSDSETAPLMTEPEPFHDYTTDDVCGSSVDLNRSLRRETKPKMPSRFKESAKYSIEYNSRRSDYDSECKEGSSISMQRSTHARHRSLSQKHQPKTFKDLVGQPMVAQSLSNAILRGKIAPVYLFQGPRGTGKSSTARIFTAALNCSSADNLRPCGTCKECVSLYAGKNFDVREVNAAGNASVESMKLLLKHISLPALSSYKVFIIDECHLLGPESWNALLKSLEEPPSYVVFILITTDAETLPRTALSRCQKFLFSKIRDADIVSRLQMIASLENIDVEFAALQLIASRSDGSLWDAEMTLDRISLLGKTATLSVVQELVGIIPEKKLIEFLEVALSSDTSSTVKAIRDFMESGVDALSLISQLATLITDVIAGNNRSAAYRLKEIRKVDSDRFRQALKVLSDAERQLRTCSDRTTWLTAAFLQFSQPNTLNNANMTLISHDVSQSQGPINLSDTSEKETMVGNEKLESETSSQQHERAMSRGNSKKGHSQSILPSGHLIGSKVHPCSISPKSKINDDLRTMVSSDNRSALPGRVFSGSNNSEQMQVVKNPRAYSMESIWKKVLANSRSSVVKQLLQGGTKLISISVTEALAVAHLEFVYLDHKNVAEKAKSTILRAFEDALCCPVDLKFTLSSACVDDNTIEGAHTPSLSIKPGAKSELKKFTHSAMQESRAYVLEEQGSLTEQSRRRSGSFRRSSSSKFGVPVAASPRIRIPEPRRPQSSVHEEERSNNLELLEREQNEAQKRNMESQEAQQNGVNVMYDQASNTFPSHCTTNLVLDEDFKANSRGSFHEDSNAERAFSRPAMEDEEHSFDTDKDALDSESQYGTGILCWNGGKIKDGKGRHQRLRRKRRGRLLLRLVPCAKGAGRA</sequence>
<dbReference type="PANTHER" id="PTHR11669:SF0">
    <property type="entry name" value="PROTEIN STICHEL-LIKE 2"/>
    <property type="match status" value="1"/>
</dbReference>
<evidence type="ECO:0000256" key="9">
    <source>
        <dbReference type="ARBA" id="ARBA00049244"/>
    </source>
</evidence>
<proteinExistence type="inferred from homology"/>
<dbReference type="InterPro" id="IPR050238">
    <property type="entry name" value="DNA_Rep/Repair_Clamp_Loader"/>
</dbReference>
<feature type="domain" description="AAA+ ATPase" evidence="11">
    <location>
        <begin position="513"/>
        <end position="654"/>
    </location>
</feature>
<dbReference type="GO" id="GO:0046872">
    <property type="term" value="F:metal ion binding"/>
    <property type="evidence" value="ECO:0007669"/>
    <property type="project" value="UniProtKB-KW"/>
</dbReference>
<dbReference type="Pfam" id="PF23007">
    <property type="entry name" value="DnaA_N-like_STI"/>
    <property type="match status" value="1"/>
</dbReference>
<feature type="region of interest" description="Disordered" evidence="10">
    <location>
        <begin position="271"/>
        <end position="291"/>
    </location>
</feature>
<evidence type="ECO:0000313" key="13">
    <source>
        <dbReference type="Proteomes" id="UP000825935"/>
    </source>
</evidence>
<dbReference type="Proteomes" id="UP000825935">
    <property type="component" value="Chromosome 9"/>
</dbReference>
<dbReference type="GO" id="GO:0006261">
    <property type="term" value="P:DNA-templated DNA replication"/>
    <property type="evidence" value="ECO:0007669"/>
    <property type="project" value="TreeGrafter"/>
</dbReference>
<dbReference type="AlphaFoldDB" id="A0A8T2U3W1"/>
<organism evidence="12 13">
    <name type="scientific">Ceratopteris richardii</name>
    <name type="common">Triangle waterfern</name>
    <dbReference type="NCBI Taxonomy" id="49495"/>
    <lineage>
        <taxon>Eukaryota</taxon>
        <taxon>Viridiplantae</taxon>
        <taxon>Streptophyta</taxon>
        <taxon>Embryophyta</taxon>
        <taxon>Tracheophyta</taxon>
        <taxon>Polypodiopsida</taxon>
        <taxon>Polypodiidae</taxon>
        <taxon>Polypodiales</taxon>
        <taxon>Pteridineae</taxon>
        <taxon>Pteridaceae</taxon>
        <taxon>Parkerioideae</taxon>
        <taxon>Ceratopteris</taxon>
    </lineage>
</organism>
<evidence type="ECO:0000256" key="1">
    <source>
        <dbReference type="ARBA" id="ARBA00006360"/>
    </source>
</evidence>
<evidence type="ECO:0000313" key="12">
    <source>
        <dbReference type="EMBL" id="KAH7429962.1"/>
    </source>
</evidence>
<evidence type="ECO:0000256" key="4">
    <source>
        <dbReference type="ARBA" id="ARBA00022723"/>
    </source>
</evidence>
<dbReference type="SMART" id="SM00382">
    <property type="entry name" value="AAA"/>
    <property type="match status" value="1"/>
</dbReference>
<keyword evidence="3" id="KW-0150">Chloroplast</keyword>
<feature type="compositionally biased region" description="Basic and acidic residues" evidence="10">
    <location>
        <begin position="850"/>
        <end position="875"/>
    </location>
</feature>
<dbReference type="FunFam" id="3.40.50.300:FF:000014">
    <property type="entry name" value="DNA polymerase III subunit gamma/tau"/>
    <property type="match status" value="1"/>
</dbReference>
<evidence type="ECO:0000256" key="3">
    <source>
        <dbReference type="ARBA" id="ARBA00022528"/>
    </source>
</evidence>
<dbReference type="InterPro" id="IPR003593">
    <property type="entry name" value="AAA+_ATPase"/>
</dbReference>
<evidence type="ECO:0000259" key="11">
    <source>
        <dbReference type="SMART" id="SM00382"/>
    </source>
</evidence>
<keyword evidence="5" id="KW-0547">Nucleotide-binding</keyword>
<name>A0A8T2U3W1_CERRI</name>
<feature type="region of interest" description="Disordered" evidence="10">
    <location>
        <begin position="105"/>
        <end position="139"/>
    </location>
</feature>
<keyword evidence="6" id="KW-0862">Zinc</keyword>
<comment type="caution">
    <text evidence="12">The sequence shown here is derived from an EMBL/GenBank/DDBJ whole genome shotgun (WGS) entry which is preliminary data.</text>
</comment>
<dbReference type="GO" id="GO:0009360">
    <property type="term" value="C:DNA polymerase III complex"/>
    <property type="evidence" value="ECO:0007669"/>
    <property type="project" value="InterPro"/>
</dbReference>
<keyword evidence="4" id="KW-0479">Metal-binding</keyword>
<feature type="region of interest" description="Disordered" evidence="10">
    <location>
        <begin position="178"/>
        <end position="225"/>
    </location>
</feature>
<keyword evidence="3" id="KW-0934">Plastid</keyword>
<feature type="compositionally biased region" description="Basic and acidic residues" evidence="10">
    <location>
        <begin position="1107"/>
        <end position="1128"/>
    </location>
</feature>
<keyword evidence="8" id="KW-0808">Transferase</keyword>
<feature type="compositionally biased region" description="Low complexity" evidence="10">
    <location>
        <begin position="31"/>
        <end position="45"/>
    </location>
</feature>
<evidence type="ECO:0000256" key="7">
    <source>
        <dbReference type="ARBA" id="ARBA00022840"/>
    </source>
</evidence>
<dbReference type="InterPro" id="IPR012763">
    <property type="entry name" value="DNA_pol_III_sug/sutau_N"/>
</dbReference>
<feature type="compositionally biased region" description="Basic residues" evidence="10">
    <location>
        <begin position="475"/>
        <end position="486"/>
    </location>
</feature>
<feature type="region of interest" description="Disordered" evidence="10">
    <location>
        <begin position="461"/>
        <end position="486"/>
    </location>
</feature>
<dbReference type="EC" id="2.7.7.7" evidence="2"/>
<dbReference type="CDD" id="cd00009">
    <property type="entry name" value="AAA"/>
    <property type="match status" value="1"/>
</dbReference>
<keyword evidence="8" id="KW-0239">DNA-directed DNA polymerase</keyword>
<dbReference type="InterPro" id="IPR045085">
    <property type="entry name" value="HLD_clamp_pol_III_gamma_tau"/>
</dbReference>
<gene>
    <name evidence="12" type="ORF">KP509_09G075500</name>
</gene>
<dbReference type="NCBIfam" id="TIGR02397">
    <property type="entry name" value="dnaX_nterm"/>
    <property type="match status" value="1"/>
</dbReference>
<feature type="compositionally biased region" description="Basic and acidic residues" evidence="10">
    <location>
        <begin position="1182"/>
        <end position="1195"/>
    </location>
</feature>
<dbReference type="InterPro" id="IPR054506">
    <property type="entry name" value="DnaA_N-like_STI"/>
</dbReference>
<dbReference type="GO" id="GO:0003887">
    <property type="term" value="F:DNA-directed DNA polymerase activity"/>
    <property type="evidence" value="ECO:0007669"/>
    <property type="project" value="UniProtKB-KW"/>
</dbReference>
<accession>A0A8T2U3W1</accession>
<evidence type="ECO:0000256" key="10">
    <source>
        <dbReference type="SAM" id="MobiDB-lite"/>
    </source>
</evidence>
<comment type="similarity">
    <text evidence="1">Belongs to the DnaX/STICHEL family.</text>
</comment>
<reference evidence="12" key="1">
    <citation type="submission" date="2021-08" db="EMBL/GenBank/DDBJ databases">
        <title>WGS assembly of Ceratopteris richardii.</title>
        <authorList>
            <person name="Marchant D.B."/>
            <person name="Chen G."/>
            <person name="Jenkins J."/>
            <person name="Shu S."/>
            <person name="Leebens-Mack J."/>
            <person name="Grimwood J."/>
            <person name="Schmutz J."/>
            <person name="Soltis P."/>
            <person name="Soltis D."/>
            <person name="Chen Z.-H."/>
        </authorList>
    </citation>
    <scope>NUCLEOTIDE SEQUENCE</scope>
    <source>
        <strain evidence="12">Whitten #5841</strain>
        <tissue evidence="12">Leaf</tissue>
    </source>
</reference>
<evidence type="ECO:0000256" key="8">
    <source>
        <dbReference type="ARBA" id="ARBA00022932"/>
    </source>
</evidence>
<dbReference type="GO" id="GO:0005524">
    <property type="term" value="F:ATP binding"/>
    <property type="evidence" value="ECO:0007669"/>
    <property type="project" value="UniProtKB-KW"/>
</dbReference>
<dbReference type="Gene3D" id="3.40.50.300">
    <property type="entry name" value="P-loop containing nucleotide triphosphate hydrolases"/>
    <property type="match status" value="1"/>
</dbReference>
<evidence type="ECO:0000256" key="6">
    <source>
        <dbReference type="ARBA" id="ARBA00022833"/>
    </source>
</evidence>
<dbReference type="Pfam" id="PF13177">
    <property type="entry name" value="DNA_pol3_delta2"/>
    <property type="match status" value="1"/>
</dbReference>
<keyword evidence="8" id="KW-0548">Nucleotidyltransferase</keyword>
<protein>
    <recommendedName>
        <fullName evidence="2">DNA-directed DNA polymerase</fullName>
        <ecNumber evidence="2">2.7.7.7</ecNumber>
    </recommendedName>
</protein>
<feature type="region of interest" description="Disordered" evidence="10">
    <location>
        <begin position="30"/>
        <end position="49"/>
    </location>
</feature>
<comment type="catalytic activity">
    <reaction evidence="9">
        <text>DNA(n) + a 2'-deoxyribonucleoside 5'-triphosphate = DNA(n+1) + diphosphate</text>
        <dbReference type="Rhea" id="RHEA:22508"/>
        <dbReference type="Rhea" id="RHEA-COMP:17339"/>
        <dbReference type="Rhea" id="RHEA-COMP:17340"/>
        <dbReference type="ChEBI" id="CHEBI:33019"/>
        <dbReference type="ChEBI" id="CHEBI:61560"/>
        <dbReference type="ChEBI" id="CHEBI:173112"/>
        <dbReference type="EC" id="2.7.7.7"/>
    </reaction>
</comment>